<evidence type="ECO:0000256" key="2">
    <source>
        <dbReference type="ARBA" id="ARBA00010617"/>
    </source>
</evidence>
<comment type="similarity">
    <text evidence="2 4">Belongs to the cytochrome P450 family.</text>
</comment>
<comment type="caution">
    <text evidence="5">The sequence shown here is derived from an EMBL/GenBank/DDBJ whole genome shotgun (WGS) entry which is preliminary data.</text>
</comment>
<dbReference type="Proteomes" id="UP000753908">
    <property type="component" value="Unassembled WGS sequence"/>
</dbReference>
<dbReference type="GO" id="GO:0005506">
    <property type="term" value="F:iron ion binding"/>
    <property type="evidence" value="ECO:0007669"/>
    <property type="project" value="InterPro"/>
</dbReference>
<reference evidence="5" key="2">
    <citation type="journal article" date="2022" name="Microbiol. Resour. Announc.">
        <title>Metagenome Sequencing to Explore Phylogenomics of Terrestrial Cyanobacteria.</title>
        <authorList>
            <person name="Ward R.D."/>
            <person name="Stajich J.E."/>
            <person name="Johansen J.R."/>
            <person name="Huntemann M."/>
            <person name="Clum A."/>
            <person name="Foster B."/>
            <person name="Foster B."/>
            <person name="Roux S."/>
            <person name="Palaniappan K."/>
            <person name="Varghese N."/>
            <person name="Mukherjee S."/>
            <person name="Reddy T.B.K."/>
            <person name="Daum C."/>
            <person name="Copeland A."/>
            <person name="Chen I.A."/>
            <person name="Ivanova N.N."/>
            <person name="Kyrpides N.C."/>
            <person name="Shapiro N."/>
            <person name="Eloe-Fadrosh E.A."/>
            <person name="Pietrasiak N."/>
        </authorList>
    </citation>
    <scope>NUCLEOTIDE SEQUENCE</scope>
    <source>
        <strain evidence="5">CPER-KK1</strain>
    </source>
</reference>
<keyword evidence="4" id="KW-0503">Monooxygenase</keyword>
<keyword evidence="3 4" id="KW-0349">Heme</keyword>
<dbReference type="GO" id="GO:0020037">
    <property type="term" value="F:heme binding"/>
    <property type="evidence" value="ECO:0007669"/>
    <property type="project" value="InterPro"/>
</dbReference>
<evidence type="ECO:0000256" key="4">
    <source>
        <dbReference type="RuleBase" id="RU000461"/>
    </source>
</evidence>
<comment type="cofactor">
    <cofactor evidence="1 3">
        <name>heme</name>
        <dbReference type="ChEBI" id="CHEBI:30413"/>
    </cofactor>
</comment>
<dbReference type="InterPro" id="IPR017972">
    <property type="entry name" value="Cyt_P450_CS"/>
</dbReference>
<reference evidence="5" key="1">
    <citation type="submission" date="2021-05" db="EMBL/GenBank/DDBJ databases">
        <authorList>
            <person name="Pietrasiak N."/>
            <person name="Ward R."/>
            <person name="Stajich J.E."/>
            <person name="Kurbessoian T."/>
        </authorList>
    </citation>
    <scope>NUCLEOTIDE SEQUENCE</scope>
    <source>
        <strain evidence="5">CPER-KK1</strain>
    </source>
</reference>
<dbReference type="PROSITE" id="PS00086">
    <property type="entry name" value="CYTOCHROME_P450"/>
    <property type="match status" value="1"/>
</dbReference>
<dbReference type="PANTHER" id="PTHR24305">
    <property type="entry name" value="CYTOCHROME P450"/>
    <property type="match status" value="1"/>
</dbReference>
<dbReference type="InterPro" id="IPR036396">
    <property type="entry name" value="Cyt_P450_sf"/>
</dbReference>
<sequence>MKLPDGPTTPRYLRILRTLQWIFQPLDVLEERAQRYGDTFALGKNTSTPLVYVSNPEAIRQILTADPEMFESGRANKPLQFLLGENSLILLDGKKHQRQRRLLMPPFHGERMRAYGKLICDITEQVMSQWKIGEAFYVRSAMQEISLRVILSAVFGLDKGQRFDQLRQLLSSLLDVIGSPLTSSFLFFPSLQKDLGSWSPWGRFLRQKQQINQLLYDEIQQRREQADPCGDDILSLLLSARDEAGQPMTDEELRDELLTLLFAGHETTASALSWALYWTDHLPAVRDRLLSELDTLSPDTDPTTIARLPYLSAVCQETLRIYPIAINPFPRTLKAPMEIMGYQFEPGTNLLISIYLTHHREDIYPEPKRFKPERFLERQFSPYEYLPFGGGNRLCIGMAFAQYEMKLVLATILSRYNLMLADSRPIKPARRGFTIAPPGNMRMVVNQRQRKNTLVSL</sequence>
<dbReference type="InterPro" id="IPR050121">
    <property type="entry name" value="Cytochrome_P450_monoxygenase"/>
</dbReference>
<dbReference type="Gene3D" id="1.10.630.10">
    <property type="entry name" value="Cytochrome P450"/>
    <property type="match status" value="1"/>
</dbReference>
<dbReference type="GO" id="GO:0016705">
    <property type="term" value="F:oxidoreductase activity, acting on paired donors, with incorporation or reduction of molecular oxygen"/>
    <property type="evidence" value="ECO:0007669"/>
    <property type="project" value="InterPro"/>
</dbReference>
<keyword evidence="3 4" id="KW-0479">Metal-binding</keyword>
<dbReference type="PRINTS" id="PR00385">
    <property type="entry name" value="P450"/>
</dbReference>
<keyword evidence="3 4" id="KW-0408">Iron</keyword>
<evidence type="ECO:0000313" key="5">
    <source>
        <dbReference type="EMBL" id="MBW4547609.1"/>
    </source>
</evidence>
<dbReference type="EMBL" id="JAHHIF010000044">
    <property type="protein sequence ID" value="MBW4547609.1"/>
    <property type="molecule type" value="Genomic_DNA"/>
</dbReference>
<gene>
    <name evidence="5" type="ORF">KME25_24680</name>
</gene>
<dbReference type="InterPro" id="IPR001128">
    <property type="entry name" value="Cyt_P450"/>
</dbReference>
<keyword evidence="4" id="KW-0560">Oxidoreductase</keyword>
<protein>
    <submittedName>
        <fullName evidence="5">Cytochrome P450</fullName>
    </submittedName>
</protein>
<dbReference type="PRINTS" id="PR00463">
    <property type="entry name" value="EP450I"/>
</dbReference>
<dbReference type="Pfam" id="PF00067">
    <property type="entry name" value="p450"/>
    <property type="match status" value="1"/>
</dbReference>
<evidence type="ECO:0000313" key="6">
    <source>
        <dbReference type="Proteomes" id="UP000753908"/>
    </source>
</evidence>
<evidence type="ECO:0000256" key="1">
    <source>
        <dbReference type="ARBA" id="ARBA00001971"/>
    </source>
</evidence>
<dbReference type="PANTHER" id="PTHR24305:SF166">
    <property type="entry name" value="CYTOCHROME P450 12A4, MITOCHONDRIAL-RELATED"/>
    <property type="match status" value="1"/>
</dbReference>
<dbReference type="InterPro" id="IPR002401">
    <property type="entry name" value="Cyt_P450_E_grp-I"/>
</dbReference>
<dbReference type="AlphaFoldDB" id="A0A951PQQ2"/>
<proteinExistence type="inferred from homology"/>
<name>A0A951PQQ2_9CYAN</name>
<dbReference type="SUPFAM" id="SSF48264">
    <property type="entry name" value="Cytochrome P450"/>
    <property type="match status" value="1"/>
</dbReference>
<dbReference type="CDD" id="cd11053">
    <property type="entry name" value="CYP110-like"/>
    <property type="match status" value="1"/>
</dbReference>
<dbReference type="GO" id="GO:0004497">
    <property type="term" value="F:monooxygenase activity"/>
    <property type="evidence" value="ECO:0007669"/>
    <property type="project" value="UniProtKB-KW"/>
</dbReference>
<accession>A0A951PQQ2</accession>
<organism evidence="5 6">
    <name type="scientific">Symplocastrum torsivum CPER-KK1</name>
    <dbReference type="NCBI Taxonomy" id="450513"/>
    <lineage>
        <taxon>Bacteria</taxon>
        <taxon>Bacillati</taxon>
        <taxon>Cyanobacteriota</taxon>
        <taxon>Cyanophyceae</taxon>
        <taxon>Oscillatoriophycideae</taxon>
        <taxon>Oscillatoriales</taxon>
        <taxon>Microcoleaceae</taxon>
        <taxon>Symplocastrum</taxon>
    </lineage>
</organism>
<evidence type="ECO:0000256" key="3">
    <source>
        <dbReference type="PIRSR" id="PIRSR602401-1"/>
    </source>
</evidence>
<feature type="binding site" description="axial binding residue" evidence="3">
    <location>
        <position position="395"/>
    </location>
    <ligand>
        <name>heme</name>
        <dbReference type="ChEBI" id="CHEBI:30413"/>
    </ligand>
    <ligandPart>
        <name>Fe</name>
        <dbReference type="ChEBI" id="CHEBI:18248"/>
    </ligandPart>
</feature>